<name>A0A9X3P6L7_9ACTN</name>
<evidence type="ECO:0000313" key="2">
    <source>
        <dbReference type="Proteomes" id="UP001146067"/>
    </source>
</evidence>
<dbReference type="RefSeq" id="WP_270109661.1">
    <property type="nucleotide sequence ID" value="NZ_JAPZVP010000006.1"/>
</dbReference>
<dbReference type="Proteomes" id="UP001146067">
    <property type="component" value="Unassembled WGS sequence"/>
</dbReference>
<evidence type="ECO:0000313" key="1">
    <source>
        <dbReference type="EMBL" id="MDA1359778.1"/>
    </source>
</evidence>
<gene>
    <name evidence="1" type="ORF">O1R50_09100</name>
</gene>
<protein>
    <submittedName>
        <fullName evidence="1">Uncharacterized protein</fullName>
    </submittedName>
</protein>
<comment type="caution">
    <text evidence="1">The sequence shown here is derived from an EMBL/GenBank/DDBJ whole genome shotgun (WGS) entry which is preliminary data.</text>
</comment>
<dbReference type="EMBL" id="JAPZVP010000006">
    <property type="protein sequence ID" value="MDA1359778.1"/>
    <property type="molecule type" value="Genomic_DNA"/>
</dbReference>
<reference evidence="1" key="1">
    <citation type="submission" date="2022-12" db="EMBL/GenBank/DDBJ databases">
        <title>Gycomyces niveus sp.nov.,a novel actinomycete isolated from soil in Shouguan.</title>
        <authorList>
            <person name="Yang X."/>
        </authorList>
    </citation>
    <scope>NUCLEOTIDE SEQUENCE</scope>
    <source>
        <strain evidence="1">NEAU-A15</strain>
    </source>
</reference>
<proteinExistence type="predicted"/>
<dbReference type="AlphaFoldDB" id="A0A9X3P6L7"/>
<organism evidence="1 2">
    <name type="scientific">Glycomyces luteolus</name>
    <dbReference type="NCBI Taxonomy" id="2670330"/>
    <lineage>
        <taxon>Bacteria</taxon>
        <taxon>Bacillati</taxon>
        <taxon>Actinomycetota</taxon>
        <taxon>Actinomycetes</taxon>
        <taxon>Glycomycetales</taxon>
        <taxon>Glycomycetaceae</taxon>
        <taxon>Glycomyces</taxon>
    </lineage>
</organism>
<sequence length="153" mass="16825">MTELRSTIVLGEGILTWPPEERTLGRFGSVQLVLGADQYVSFRDAPVSSLACMTATVLKVRHATLPGDFVRKLAPTLPQWGEVIELGIGWVFQPDLAGRGVTAIGLAPPAEYWRGNEWLSPTALYRAHNHHVRLELHPYRAFTTEAAPAVKVA</sequence>
<accession>A0A9X3P6L7</accession>
<keyword evidence="2" id="KW-1185">Reference proteome</keyword>